<keyword evidence="6 7" id="KW-0804">Transcription</keyword>
<dbReference type="RefSeq" id="WP_075048082.1">
    <property type="nucleotide sequence ID" value="NZ_CP012328.1"/>
</dbReference>
<dbReference type="GO" id="GO:0009295">
    <property type="term" value="C:nucleoid"/>
    <property type="evidence" value="ECO:0007669"/>
    <property type="project" value="UniProtKB-SubCell"/>
</dbReference>
<dbReference type="InterPro" id="IPR037914">
    <property type="entry name" value="SpoVT-AbrB_sf"/>
</dbReference>
<evidence type="ECO:0000259" key="8">
    <source>
        <dbReference type="PROSITE" id="PS51740"/>
    </source>
</evidence>
<dbReference type="GO" id="GO:0003700">
    <property type="term" value="F:DNA-binding transcription factor activity"/>
    <property type="evidence" value="ECO:0007669"/>
    <property type="project" value="UniProtKB-UniRule"/>
</dbReference>
<feature type="domain" description="SpoVT-AbrB" evidence="8">
    <location>
        <begin position="5"/>
        <end position="48"/>
    </location>
</feature>
<organism evidence="9 10">
    <name type="scientific">Spiroplasma turonicum</name>
    <dbReference type="NCBI Taxonomy" id="216946"/>
    <lineage>
        <taxon>Bacteria</taxon>
        <taxon>Bacillati</taxon>
        <taxon>Mycoplasmatota</taxon>
        <taxon>Mollicutes</taxon>
        <taxon>Entomoplasmatales</taxon>
        <taxon>Spiroplasmataceae</taxon>
        <taxon>Spiroplasma</taxon>
    </lineage>
</organism>
<dbReference type="InterPro" id="IPR003444">
    <property type="entry name" value="MraZ"/>
</dbReference>
<evidence type="ECO:0000313" key="9">
    <source>
        <dbReference type="EMBL" id="AKU79480.1"/>
    </source>
</evidence>
<gene>
    <name evidence="7 9" type="primary">mraZ</name>
    <name evidence="9" type="ORF">STURON_00234</name>
</gene>
<reference evidence="9 10" key="1">
    <citation type="journal article" date="2015" name="Genome Announc.">
        <title>Complete Genome Sequence of Spiroplasma turonicum Strain Tab4cT, a Parasite of a Horse Fly, Haematopota sp. (Diptera: Tabanidae).</title>
        <authorList>
            <person name="Davis R.E."/>
            <person name="Shao J."/>
            <person name="Zhao Y."/>
            <person name="Gasparich G.E."/>
            <person name="Gaynor B.J."/>
            <person name="Donofrio N."/>
        </authorList>
    </citation>
    <scope>NUCLEOTIDE SEQUENCE [LARGE SCALE GENOMIC DNA]</scope>
    <source>
        <strain evidence="9 10">Tab4c</strain>
    </source>
</reference>
<evidence type="ECO:0000256" key="3">
    <source>
        <dbReference type="ARBA" id="ARBA00022737"/>
    </source>
</evidence>
<evidence type="ECO:0000256" key="6">
    <source>
        <dbReference type="ARBA" id="ARBA00023163"/>
    </source>
</evidence>
<evidence type="ECO:0000256" key="7">
    <source>
        <dbReference type="HAMAP-Rule" id="MF_01008"/>
    </source>
</evidence>
<keyword evidence="4 7" id="KW-0805">Transcription regulation</keyword>
<dbReference type="SUPFAM" id="SSF89447">
    <property type="entry name" value="AbrB/MazE/MraZ-like"/>
    <property type="match status" value="1"/>
</dbReference>
<dbReference type="AlphaFoldDB" id="A0A0K1P5C3"/>
<dbReference type="InterPro" id="IPR020603">
    <property type="entry name" value="MraZ_dom"/>
</dbReference>
<dbReference type="GO" id="GO:0005737">
    <property type="term" value="C:cytoplasm"/>
    <property type="evidence" value="ECO:0007669"/>
    <property type="project" value="UniProtKB-UniRule"/>
</dbReference>
<dbReference type="Proteomes" id="UP000067243">
    <property type="component" value="Chromosome"/>
</dbReference>
<dbReference type="PROSITE" id="PS51740">
    <property type="entry name" value="SPOVT_ABRB"/>
    <property type="match status" value="2"/>
</dbReference>
<dbReference type="NCBIfam" id="TIGR00242">
    <property type="entry name" value="division/cell wall cluster transcriptional repressor MraZ"/>
    <property type="match status" value="1"/>
</dbReference>
<keyword evidence="10" id="KW-1185">Reference proteome</keyword>
<dbReference type="InterPro" id="IPR035642">
    <property type="entry name" value="MraZ_N"/>
</dbReference>
<dbReference type="PANTHER" id="PTHR34701:SF1">
    <property type="entry name" value="TRANSCRIPTIONAL REGULATOR MRAZ"/>
    <property type="match status" value="1"/>
</dbReference>
<name>A0A0K1P5C3_9MOLU</name>
<dbReference type="GO" id="GO:2000143">
    <property type="term" value="P:negative regulation of DNA-templated transcription initiation"/>
    <property type="evidence" value="ECO:0007669"/>
    <property type="project" value="TreeGrafter"/>
</dbReference>
<dbReference type="EMBL" id="CP012328">
    <property type="protein sequence ID" value="AKU79480.1"/>
    <property type="molecule type" value="Genomic_DNA"/>
</dbReference>
<proteinExistence type="inferred from homology"/>
<evidence type="ECO:0000256" key="5">
    <source>
        <dbReference type="ARBA" id="ARBA00023125"/>
    </source>
</evidence>
<dbReference type="PANTHER" id="PTHR34701">
    <property type="entry name" value="TRANSCRIPTIONAL REGULATOR MRAZ"/>
    <property type="match status" value="1"/>
</dbReference>
<dbReference type="PATRIC" id="fig|216946.3.peg.233"/>
<sequence>MLFGSFEHNLDNKLRLTIPSKLRNKLGAVVYVTRSIDGQCLEIRTPENFTEFYKNLQSQNTLLSSARTVIRSIFSNTDEVQIDGSGRIKLPANLLEEVGITKMVQITGAGEWIEVWDKDKFLDYDKKAKIELVEAAEKLGGVN</sequence>
<dbReference type="InterPro" id="IPR038619">
    <property type="entry name" value="MraZ_sf"/>
</dbReference>
<accession>A0A0K1P5C3</accession>
<evidence type="ECO:0000256" key="4">
    <source>
        <dbReference type="ARBA" id="ARBA00023015"/>
    </source>
</evidence>
<dbReference type="HAMAP" id="MF_01008">
    <property type="entry name" value="MraZ"/>
    <property type="match status" value="1"/>
</dbReference>
<comment type="subcellular location">
    <subcellularLocation>
        <location evidence="7">Cytoplasm</location>
        <location evidence="7">Nucleoid</location>
    </subcellularLocation>
</comment>
<dbReference type="OrthoDB" id="9807753at2"/>
<dbReference type="Pfam" id="PF02381">
    <property type="entry name" value="MraZ"/>
    <property type="match status" value="2"/>
</dbReference>
<keyword evidence="5 7" id="KW-0238">DNA-binding</keyword>
<dbReference type="CDD" id="cd16320">
    <property type="entry name" value="MraZ_N"/>
    <property type="match status" value="1"/>
</dbReference>
<keyword evidence="9" id="KW-0131">Cell cycle</keyword>
<keyword evidence="3" id="KW-0677">Repeat</keyword>
<dbReference type="Gene3D" id="3.40.1550.20">
    <property type="entry name" value="Transcriptional regulator MraZ domain"/>
    <property type="match status" value="1"/>
</dbReference>
<dbReference type="InterPro" id="IPR035644">
    <property type="entry name" value="MraZ_C"/>
</dbReference>
<dbReference type="GO" id="GO:0000976">
    <property type="term" value="F:transcription cis-regulatory region binding"/>
    <property type="evidence" value="ECO:0007669"/>
    <property type="project" value="TreeGrafter"/>
</dbReference>
<keyword evidence="2 7" id="KW-0963">Cytoplasm</keyword>
<dbReference type="InterPro" id="IPR007159">
    <property type="entry name" value="SpoVT-AbrB_dom"/>
</dbReference>
<dbReference type="KEGG" id="stur:STURON_00234"/>
<comment type="similarity">
    <text evidence="7">Belongs to the MraZ family.</text>
</comment>
<feature type="domain" description="SpoVT-AbrB" evidence="8">
    <location>
        <begin position="77"/>
        <end position="120"/>
    </location>
</feature>
<dbReference type="STRING" id="216946.STURO_v1c02330"/>
<dbReference type="CDD" id="cd16321">
    <property type="entry name" value="MraZ_C"/>
    <property type="match status" value="1"/>
</dbReference>
<dbReference type="GO" id="GO:0051301">
    <property type="term" value="P:cell division"/>
    <property type="evidence" value="ECO:0007669"/>
    <property type="project" value="UniProtKB-KW"/>
</dbReference>
<evidence type="ECO:0000256" key="1">
    <source>
        <dbReference type="ARBA" id="ARBA00013860"/>
    </source>
</evidence>
<protein>
    <recommendedName>
        <fullName evidence="1 7">Transcriptional regulator MraZ</fullName>
    </recommendedName>
</protein>
<comment type="subunit">
    <text evidence="7">Forms oligomers.</text>
</comment>
<evidence type="ECO:0000313" key="10">
    <source>
        <dbReference type="Proteomes" id="UP000067243"/>
    </source>
</evidence>
<evidence type="ECO:0000256" key="2">
    <source>
        <dbReference type="ARBA" id="ARBA00022490"/>
    </source>
</evidence>
<keyword evidence="9" id="KW-0132">Cell division</keyword>